<dbReference type="PROSITE" id="PS50110">
    <property type="entry name" value="RESPONSE_REGULATORY"/>
    <property type="match status" value="1"/>
</dbReference>
<dbReference type="EMBL" id="MQUA01000013">
    <property type="protein sequence ID" value="PQB06554.1"/>
    <property type="molecule type" value="Genomic_DNA"/>
</dbReference>
<name>A0A2S7KV80_9FLAO</name>
<organism evidence="4 5">
    <name type="scientific">Polaribacter filamentus</name>
    <dbReference type="NCBI Taxonomy" id="53483"/>
    <lineage>
        <taxon>Bacteria</taxon>
        <taxon>Pseudomonadati</taxon>
        <taxon>Bacteroidota</taxon>
        <taxon>Flavobacteriia</taxon>
        <taxon>Flavobacteriales</taxon>
        <taxon>Flavobacteriaceae</taxon>
    </lineage>
</organism>
<protein>
    <submittedName>
        <fullName evidence="4">DNA-binding response regulator</fullName>
    </submittedName>
</protein>
<dbReference type="Gene3D" id="2.40.50.1020">
    <property type="entry name" value="LytTr DNA-binding domain"/>
    <property type="match status" value="1"/>
</dbReference>
<evidence type="ECO:0000259" key="2">
    <source>
        <dbReference type="PROSITE" id="PS50110"/>
    </source>
</evidence>
<reference evidence="4 5" key="1">
    <citation type="submission" date="2016-11" db="EMBL/GenBank/DDBJ databases">
        <title>Trade-off between light-utilization and light-protection in marine flavobacteria.</title>
        <authorList>
            <person name="Kumagai Y."/>
        </authorList>
    </citation>
    <scope>NUCLEOTIDE SEQUENCE [LARGE SCALE GENOMIC DNA]</scope>
    <source>
        <strain evidence="4 5">ATCC 700397</strain>
    </source>
</reference>
<dbReference type="GO" id="GO:0003677">
    <property type="term" value="F:DNA binding"/>
    <property type="evidence" value="ECO:0007669"/>
    <property type="project" value="UniProtKB-KW"/>
</dbReference>
<keyword evidence="4" id="KW-0238">DNA-binding</keyword>
<gene>
    <name evidence="4" type="ORF">BST83_04790</name>
</gene>
<comment type="caution">
    <text evidence="4">The sequence shown here is derived from an EMBL/GenBank/DDBJ whole genome shotgun (WGS) entry which is preliminary data.</text>
</comment>
<evidence type="ECO:0000256" key="1">
    <source>
        <dbReference type="PROSITE-ProRule" id="PRU00169"/>
    </source>
</evidence>
<dbReference type="Pfam" id="PF00072">
    <property type="entry name" value="Response_reg"/>
    <property type="match status" value="1"/>
</dbReference>
<dbReference type="PANTHER" id="PTHR37299:SF1">
    <property type="entry name" value="STAGE 0 SPORULATION PROTEIN A HOMOLOG"/>
    <property type="match status" value="1"/>
</dbReference>
<accession>A0A2S7KV80</accession>
<keyword evidence="1" id="KW-0597">Phosphoprotein</keyword>
<dbReference type="InterPro" id="IPR011006">
    <property type="entry name" value="CheY-like_superfamily"/>
</dbReference>
<dbReference type="RefSeq" id="WP_104808806.1">
    <property type="nucleotide sequence ID" value="NZ_MQUA01000013.1"/>
</dbReference>
<dbReference type="Proteomes" id="UP000239522">
    <property type="component" value="Unassembled WGS sequence"/>
</dbReference>
<dbReference type="SMART" id="SM00448">
    <property type="entry name" value="REC"/>
    <property type="match status" value="1"/>
</dbReference>
<dbReference type="OrthoDB" id="2168082at2"/>
<feature type="domain" description="Response regulatory" evidence="2">
    <location>
        <begin position="5"/>
        <end position="118"/>
    </location>
</feature>
<evidence type="ECO:0000259" key="3">
    <source>
        <dbReference type="PROSITE" id="PS50930"/>
    </source>
</evidence>
<sequence>MKKLTSIVVDDIPVALEMLCADIEKNHPEIEIIGKATSVIEAAKLLQKQKPDILFLDIMLGDGTGFDLLEIVPNLQSKIIFVTASDAYAIKAFKFAAIDYILKPYSNEDLANSIAKAKEQIQPNKEQIAVLQEAIKNPVSTNQKISLHTSEKIIVVQLSEIIRCKSDNNYTTFYLENGQKILVSKTLKYFADMLKEHGFSRVHQSHLINTKYIKEFIKSDGGYLILKDKSNIPVSVRKRNEVIESLNNLK</sequence>
<evidence type="ECO:0000313" key="4">
    <source>
        <dbReference type="EMBL" id="PQB06554.1"/>
    </source>
</evidence>
<dbReference type="Pfam" id="PF04397">
    <property type="entry name" value="LytTR"/>
    <property type="match status" value="1"/>
</dbReference>
<dbReference type="InterPro" id="IPR001789">
    <property type="entry name" value="Sig_transdc_resp-reg_receiver"/>
</dbReference>
<keyword evidence="5" id="KW-1185">Reference proteome</keyword>
<dbReference type="AlphaFoldDB" id="A0A2S7KV80"/>
<feature type="modified residue" description="4-aspartylphosphate" evidence="1">
    <location>
        <position position="57"/>
    </location>
</feature>
<evidence type="ECO:0000313" key="5">
    <source>
        <dbReference type="Proteomes" id="UP000239522"/>
    </source>
</evidence>
<dbReference type="SUPFAM" id="SSF52172">
    <property type="entry name" value="CheY-like"/>
    <property type="match status" value="1"/>
</dbReference>
<dbReference type="Gene3D" id="3.40.50.2300">
    <property type="match status" value="1"/>
</dbReference>
<dbReference type="InterPro" id="IPR007492">
    <property type="entry name" value="LytTR_DNA-bd_dom"/>
</dbReference>
<dbReference type="SMART" id="SM00850">
    <property type="entry name" value="LytTR"/>
    <property type="match status" value="1"/>
</dbReference>
<dbReference type="PROSITE" id="PS50930">
    <property type="entry name" value="HTH_LYTTR"/>
    <property type="match status" value="1"/>
</dbReference>
<proteinExistence type="predicted"/>
<dbReference type="GO" id="GO:0000156">
    <property type="term" value="F:phosphorelay response regulator activity"/>
    <property type="evidence" value="ECO:0007669"/>
    <property type="project" value="InterPro"/>
</dbReference>
<dbReference type="PANTHER" id="PTHR37299">
    <property type="entry name" value="TRANSCRIPTIONAL REGULATOR-RELATED"/>
    <property type="match status" value="1"/>
</dbReference>
<dbReference type="InterPro" id="IPR046947">
    <property type="entry name" value="LytR-like"/>
</dbReference>
<feature type="domain" description="HTH LytTR-type" evidence="3">
    <location>
        <begin position="145"/>
        <end position="248"/>
    </location>
</feature>